<dbReference type="RefSeq" id="WP_146750380.1">
    <property type="nucleotide sequence ID" value="NZ_CP043451.1"/>
</dbReference>
<feature type="domain" description="Beta-lactamase-related" evidence="2">
    <location>
        <begin position="27"/>
        <end position="346"/>
    </location>
</feature>
<reference evidence="3 5" key="1">
    <citation type="submission" date="2019-08" db="EMBL/GenBank/DDBJ databases">
        <title>Comparative genome analysis confer to the adaptation heavy metal polluted environment.</title>
        <authorList>
            <person name="Li Y."/>
        </authorList>
    </citation>
    <scope>NUCLEOTIDE SEQUENCE [LARGE SCALE GENOMIC DNA]</scope>
    <source>
        <strain evidence="3 5">P2</strain>
    </source>
</reference>
<organism evidence="3 5">
    <name type="scientific">Mucilaginibacter rubeus</name>
    <dbReference type="NCBI Taxonomy" id="2027860"/>
    <lineage>
        <taxon>Bacteria</taxon>
        <taxon>Pseudomonadati</taxon>
        <taxon>Bacteroidota</taxon>
        <taxon>Sphingobacteriia</taxon>
        <taxon>Sphingobacteriales</taxon>
        <taxon>Sphingobacteriaceae</taxon>
        <taxon>Mucilaginibacter</taxon>
    </lineage>
</organism>
<evidence type="ECO:0000313" key="3">
    <source>
        <dbReference type="EMBL" id="QEM03709.1"/>
    </source>
</evidence>
<dbReference type="InterPro" id="IPR001466">
    <property type="entry name" value="Beta-lactam-related"/>
</dbReference>
<feature type="chain" id="PRO_5042095955" evidence="1">
    <location>
        <begin position="20"/>
        <end position="464"/>
    </location>
</feature>
<proteinExistence type="predicted"/>
<dbReference type="PANTHER" id="PTHR46825:SF9">
    <property type="entry name" value="BETA-LACTAMASE-RELATED DOMAIN-CONTAINING PROTEIN"/>
    <property type="match status" value="1"/>
</dbReference>
<keyword evidence="3" id="KW-0378">Hydrolase</keyword>
<dbReference type="PANTHER" id="PTHR46825">
    <property type="entry name" value="D-ALANYL-D-ALANINE-CARBOXYPEPTIDASE/ENDOPEPTIDASE AMPH"/>
    <property type="match status" value="1"/>
</dbReference>
<evidence type="ECO:0000313" key="6">
    <source>
        <dbReference type="Proteomes" id="UP000663940"/>
    </source>
</evidence>
<reference evidence="4 6" key="2">
    <citation type="submission" date="2021-03" db="EMBL/GenBank/DDBJ databases">
        <title>Mucilaginibacter strains isolated from gold and copper mining confer multi heavy-metal resistance.</title>
        <authorList>
            <person name="Li Y."/>
        </authorList>
    </citation>
    <scope>NUCLEOTIDE SEQUENCE [LARGE SCALE GENOMIC DNA]</scope>
    <source>
        <strain evidence="4 6">P2-4</strain>
    </source>
</reference>
<evidence type="ECO:0000256" key="1">
    <source>
        <dbReference type="SAM" id="SignalP"/>
    </source>
</evidence>
<evidence type="ECO:0000313" key="4">
    <source>
        <dbReference type="EMBL" id="QTE47520.1"/>
    </source>
</evidence>
<gene>
    <name evidence="3" type="ORF">DIU31_009350</name>
    <name evidence="4" type="ORF">J3L21_18295</name>
</gene>
<evidence type="ECO:0000259" key="2">
    <source>
        <dbReference type="Pfam" id="PF00144"/>
    </source>
</evidence>
<dbReference type="EMBL" id="CP071880">
    <property type="protein sequence ID" value="QTE47520.1"/>
    <property type="molecule type" value="Genomic_DNA"/>
</dbReference>
<accession>A0AAE6MHY4</accession>
<protein>
    <submittedName>
        <fullName evidence="3">Serine hydrolase</fullName>
    </submittedName>
</protein>
<dbReference type="SUPFAM" id="SSF56601">
    <property type="entry name" value="beta-lactamase/transpeptidase-like"/>
    <property type="match status" value="1"/>
</dbReference>
<evidence type="ECO:0000313" key="5">
    <source>
        <dbReference type="Proteomes" id="UP000250557"/>
    </source>
</evidence>
<keyword evidence="6" id="KW-1185">Reference proteome</keyword>
<feature type="signal peptide" evidence="1">
    <location>
        <begin position="1"/>
        <end position="19"/>
    </location>
</feature>
<name>A0AAE6MHY4_9SPHI</name>
<sequence>MKRLTFSVLLLLTFGRVSSQSLNDAYIDKVVSRLMDTAAVTGLQIGIVKDGQVFFAKGYGYRNKALNLRNDANTCFYGASLSKSLFAYVVMQLVDEKKIDLDKPVYQYLPKRLPEYEAYKQLAGDERYKLITPRMCLDHTTGFPNWRDLNQGRLEIQFRPGTKYAYSGEGIMLLQLVVETVNGKSLAETARQRIFKPFGMDRTDFKWQPRFETNYAVGHNVNEDTLTMVRYRATYAAGSMETTAVDYTRFMAMVLQSKNLSKKSWNEMLSPQTIIKSARQFDPGDTSRIIENRSIGLSYGLGWGLFHTPKGKAFFKEGHADGWMHYVIGLPDQRFALVIMGNSSNAESIFKELVEKLAGVTIPWYWEGYTPYRPNIKLPLADLKKYVGEYDGRLKAIITIENGCLSVASPTVNLAKSRLYATGNDHFYLKVMEVDLSFVKDAQGKVVKVIADDEGEHYELSKIK</sequence>
<keyword evidence="1" id="KW-0732">Signal</keyword>
<dbReference type="EMBL" id="CP043451">
    <property type="protein sequence ID" value="QEM03709.1"/>
    <property type="molecule type" value="Genomic_DNA"/>
</dbReference>
<dbReference type="AlphaFoldDB" id="A0AAE6MHY4"/>
<dbReference type="Gene3D" id="3.40.710.10">
    <property type="entry name" value="DD-peptidase/beta-lactamase superfamily"/>
    <property type="match status" value="1"/>
</dbReference>
<dbReference type="Proteomes" id="UP000250557">
    <property type="component" value="Chromosome"/>
</dbReference>
<dbReference type="InterPro" id="IPR012338">
    <property type="entry name" value="Beta-lactam/transpept-like"/>
</dbReference>
<dbReference type="GO" id="GO:0016787">
    <property type="term" value="F:hydrolase activity"/>
    <property type="evidence" value="ECO:0007669"/>
    <property type="project" value="UniProtKB-KW"/>
</dbReference>
<dbReference type="InterPro" id="IPR050491">
    <property type="entry name" value="AmpC-like"/>
</dbReference>
<dbReference type="Proteomes" id="UP000663940">
    <property type="component" value="Chromosome"/>
</dbReference>
<dbReference type="Pfam" id="PF00144">
    <property type="entry name" value="Beta-lactamase"/>
    <property type="match status" value="1"/>
</dbReference>